<name>A0A9D7SRH7_9BACT</name>
<gene>
    <name evidence="2" type="ORF">IPP15_04835</name>
</gene>
<dbReference type="Gene3D" id="3.10.290.10">
    <property type="entry name" value="RNA-binding S4 domain"/>
    <property type="match status" value="1"/>
</dbReference>
<dbReference type="AlphaFoldDB" id="A0A9D7SRH7"/>
<keyword evidence="1" id="KW-0694">RNA-binding</keyword>
<protein>
    <submittedName>
        <fullName evidence="2">RNA-binding S4 domain-containing protein</fullName>
    </submittedName>
</protein>
<organism evidence="2 3">
    <name type="scientific">Candidatus Opimibacter skivensis</name>
    <dbReference type="NCBI Taxonomy" id="2982028"/>
    <lineage>
        <taxon>Bacteria</taxon>
        <taxon>Pseudomonadati</taxon>
        <taxon>Bacteroidota</taxon>
        <taxon>Saprospiria</taxon>
        <taxon>Saprospirales</taxon>
        <taxon>Saprospiraceae</taxon>
        <taxon>Candidatus Opimibacter</taxon>
    </lineage>
</organism>
<comment type="caution">
    <text evidence="2">The sequence shown here is derived from an EMBL/GenBank/DDBJ whole genome shotgun (WGS) entry which is preliminary data.</text>
</comment>
<reference evidence="2 3" key="1">
    <citation type="submission" date="2020-10" db="EMBL/GenBank/DDBJ databases">
        <title>Connecting structure to function with the recovery of over 1000 high-quality activated sludge metagenome-assembled genomes encoding full-length rRNA genes using long-read sequencing.</title>
        <authorList>
            <person name="Singleton C.M."/>
            <person name="Petriglieri F."/>
            <person name="Kristensen J.M."/>
            <person name="Kirkegaard R.H."/>
            <person name="Michaelsen T.Y."/>
            <person name="Andersen M.H."/>
            <person name="Karst S.M."/>
            <person name="Dueholm M.S."/>
            <person name="Nielsen P.H."/>
            <person name="Albertsen M."/>
        </authorList>
    </citation>
    <scope>NUCLEOTIDE SEQUENCE [LARGE SCALE GENOMIC DNA]</scope>
    <source>
        <strain evidence="2">Ribe_18-Q3-R11-54_MAXAC.273</strain>
    </source>
</reference>
<evidence type="ECO:0000313" key="2">
    <source>
        <dbReference type="EMBL" id="MBK9981738.1"/>
    </source>
</evidence>
<sequence>METFELQGHEYIELNKLLKRKNLVETGGEANICIENGEVMVNEVVETRKRNKLRDGFVVEFREQKILIKA</sequence>
<dbReference type="Proteomes" id="UP000808337">
    <property type="component" value="Unassembled WGS sequence"/>
</dbReference>
<dbReference type="GO" id="GO:0003723">
    <property type="term" value="F:RNA binding"/>
    <property type="evidence" value="ECO:0007669"/>
    <property type="project" value="UniProtKB-KW"/>
</dbReference>
<dbReference type="EMBL" id="JADKGY010000001">
    <property type="protein sequence ID" value="MBK9981738.1"/>
    <property type="molecule type" value="Genomic_DNA"/>
</dbReference>
<dbReference type="InterPro" id="IPR036986">
    <property type="entry name" value="S4_RNA-bd_sf"/>
</dbReference>
<evidence type="ECO:0000256" key="1">
    <source>
        <dbReference type="PROSITE-ProRule" id="PRU00182"/>
    </source>
</evidence>
<dbReference type="SUPFAM" id="SSF55174">
    <property type="entry name" value="Alpha-L RNA-binding motif"/>
    <property type="match status" value="1"/>
</dbReference>
<evidence type="ECO:0000313" key="3">
    <source>
        <dbReference type="Proteomes" id="UP000808337"/>
    </source>
</evidence>
<dbReference type="Pfam" id="PF13275">
    <property type="entry name" value="S4_2"/>
    <property type="match status" value="1"/>
</dbReference>
<proteinExistence type="predicted"/>
<dbReference type="PROSITE" id="PS50889">
    <property type="entry name" value="S4"/>
    <property type="match status" value="1"/>
</dbReference>
<accession>A0A9D7SRH7</accession>